<comment type="caution">
    <text evidence="2">The sequence shown here is derived from an EMBL/GenBank/DDBJ whole genome shotgun (WGS) entry which is preliminary data.</text>
</comment>
<evidence type="ECO:0000313" key="3">
    <source>
        <dbReference type="Proteomes" id="UP000499080"/>
    </source>
</evidence>
<evidence type="ECO:0000256" key="1">
    <source>
        <dbReference type="SAM" id="MobiDB-lite"/>
    </source>
</evidence>
<keyword evidence="3" id="KW-1185">Reference proteome</keyword>
<feature type="compositionally biased region" description="Polar residues" evidence="1">
    <location>
        <begin position="62"/>
        <end position="111"/>
    </location>
</feature>
<evidence type="ECO:0000313" key="2">
    <source>
        <dbReference type="EMBL" id="GBM42348.1"/>
    </source>
</evidence>
<dbReference type="EMBL" id="BGPR01000993">
    <property type="protein sequence ID" value="GBM42348.1"/>
    <property type="molecule type" value="Genomic_DNA"/>
</dbReference>
<feature type="region of interest" description="Disordered" evidence="1">
    <location>
        <begin position="41"/>
        <end position="111"/>
    </location>
</feature>
<name>A0A4Y2FPC4_ARAVE</name>
<gene>
    <name evidence="2" type="ORF">AVEN_129785_1</name>
</gene>
<protein>
    <submittedName>
        <fullName evidence="2">Uncharacterized protein</fullName>
    </submittedName>
</protein>
<sequence length="111" mass="12521">MEGANIGYPHLHGLFKDQKRCRGNVVRLVRTKHSLQMVYKTARTQYRTPDGTAAPETRSRPRNQPSSPANHHFSGQSWECQSSWESGNQAAANPRSRNTTAREICQSLITN</sequence>
<accession>A0A4Y2FPC4</accession>
<reference evidence="2 3" key="1">
    <citation type="journal article" date="2019" name="Sci. Rep.">
        <title>Orb-weaving spider Araneus ventricosus genome elucidates the spidroin gene catalogue.</title>
        <authorList>
            <person name="Kono N."/>
            <person name="Nakamura H."/>
            <person name="Ohtoshi R."/>
            <person name="Moran D.A.P."/>
            <person name="Shinohara A."/>
            <person name="Yoshida Y."/>
            <person name="Fujiwara M."/>
            <person name="Mori M."/>
            <person name="Tomita M."/>
            <person name="Arakawa K."/>
        </authorList>
    </citation>
    <scope>NUCLEOTIDE SEQUENCE [LARGE SCALE GENOMIC DNA]</scope>
</reference>
<dbReference type="AlphaFoldDB" id="A0A4Y2FPC4"/>
<proteinExistence type="predicted"/>
<dbReference type="Proteomes" id="UP000499080">
    <property type="component" value="Unassembled WGS sequence"/>
</dbReference>
<organism evidence="2 3">
    <name type="scientific">Araneus ventricosus</name>
    <name type="common">Orbweaver spider</name>
    <name type="synonym">Epeira ventricosa</name>
    <dbReference type="NCBI Taxonomy" id="182803"/>
    <lineage>
        <taxon>Eukaryota</taxon>
        <taxon>Metazoa</taxon>
        <taxon>Ecdysozoa</taxon>
        <taxon>Arthropoda</taxon>
        <taxon>Chelicerata</taxon>
        <taxon>Arachnida</taxon>
        <taxon>Araneae</taxon>
        <taxon>Araneomorphae</taxon>
        <taxon>Entelegynae</taxon>
        <taxon>Araneoidea</taxon>
        <taxon>Araneidae</taxon>
        <taxon>Araneus</taxon>
    </lineage>
</organism>